<evidence type="ECO:0000313" key="4">
    <source>
        <dbReference type="Proteomes" id="UP000734854"/>
    </source>
</evidence>
<feature type="coiled-coil region" evidence="1">
    <location>
        <begin position="41"/>
        <end position="68"/>
    </location>
</feature>
<evidence type="ECO:0000256" key="2">
    <source>
        <dbReference type="SAM" id="MobiDB-lite"/>
    </source>
</evidence>
<feature type="region of interest" description="Disordered" evidence="2">
    <location>
        <begin position="72"/>
        <end position="107"/>
    </location>
</feature>
<keyword evidence="4" id="KW-1185">Reference proteome</keyword>
<comment type="caution">
    <text evidence="3">The sequence shown here is derived from an EMBL/GenBank/DDBJ whole genome shotgun (WGS) entry which is preliminary data.</text>
</comment>
<proteinExistence type="predicted"/>
<evidence type="ECO:0000256" key="1">
    <source>
        <dbReference type="SAM" id="Coils"/>
    </source>
</evidence>
<sequence>MIGLIEKLVNLELVIPYNLWTNIILLSLPSSFDNFVVNFNMNKLEATLEELVNMLANYEATMKKKKSIFLVGSSSRSKKGPKKKEKKCSAPMKKIKPNKKPMPIKPN</sequence>
<evidence type="ECO:0008006" key="5">
    <source>
        <dbReference type="Google" id="ProtNLM"/>
    </source>
</evidence>
<feature type="compositionally biased region" description="Basic residues" evidence="2">
    <location>
        <begin position="76"/>
        <end position="86"/>
    </location>
</feature>
<gene>
    <name evidence="3" type="ORF">ZIOFF_071332</name>
</gene>
<dbReference type="Pfam" id="PF14223">
    <property type="entry name" value="Retrotran_gag_2"/>
    <property type="match status" value="1"/>
</dbReference>
<keyword evidence="1" id="KW-0175">Coiled coil</keyword>
<protein>
    <recommendedName>
        <fullName evidence="5">Zinc finger, CCHC-type</fullName>
    </recommendedName>
</protein>
<dbReference type="Proteomes" id="UP000734854">
    <property type="component" value="Unassembled WGS sequence"/>
</dbReference>
<evidence type="ECO:0000313" key="3">
    <source>
        <dbReference type="EMBL" id="KAG6470267.1"/>
    </source>
</evidence>
<organism evidence="3 4">
    <name type="scientific">Zingiber officinale</name>
    <name type="common">Ginger</name>
    <name type="synonym">Amomum zingiber</name>
    <dbReference type="NCBI Taxonomy" id="94328"/>
    <lineage>
        <taxon>Eukaryota</taxon>
        <taxon>Viridiplantae</taxon>
        <taxon>Streptophyta</taxon>
        <taxon>Embryophyta</taxon>
        <taxon>Tracheophyta</taxon>
        <taxon>Spermatophyta</taxon>
        <taxon>Magnoliopsida</taxon>
        <taxon>Liliopsida</taxon>
        <taxon>Zingiberales</taxon>
        <taxon>Zingiberaceae</taxon>
        <taxon>Zingiber</taxon>
    </lineage>
</organism>
<dbReference type="EMBL" id="JACMSC010000021">
    <property type="protein sequence ID" value="KAG6470267.1"/>
    <property type="molecule type" value="Genomic_DNA"/>
</dbReference>
<dbReference type="AlphaFoldDB" id="A0A8J5EBD4"/>
<name>A0A8J5EBD4_ZINOF</name>
<reference evidence="3 4" key="1">
    <citation type="submission" date="2020-08" db="EMBL/GenBank/DDBJ databases">
        <title>Plant Genome Project.</title>
        <authorList>
            <person name="Zhang R.-G."/>
        </authorList>
    </citation>
    <scope>NUCLEOTIDE SEQUENCE [LARGE SCALE GENOMIC DNA]</scope>
    <source>
        <tissue evidence="3">Rhizome</tissue>
    </source>
</reference>
<accession>A0A8J5EBD4</accession>